<proteinExistence type="predicted"/>
<evidence type="ECO:0000259" key="1">
    <source>
        <dbReference type="Pfam" id="PF14080"/>
    </source>
</evidence>
<name>A0A1W1XYY2_9NEIS</name>
<reference evidence="2 3" key="1">
    <citation type="submission" date="2017-04" db="EMBL/GenBank/DDBJ databases">
        <authorList>
            <person name="Afonso C.L."/>
            <person name="Miller P.J."/>
            <person name="Scott M.A."/>
            <person name="Spackman E."/>
            <person name="Goraichik I."/>
            <person name="Dimitrov K.M."/>
            <person name="Suarez D.L."/>
            <person name="Swayne D.E."/>
        </authorList>
    </citation>
    <scope>NUCLEOTIDE SEQUENCE [LARGE SCALE GENOMIC DNA]</scope>
    <source>
        <strain evidence="2 3">DSM 23236</strain>
    </source>
</reference>
<dbReference type="STRING" id="1121001.SAMN02745857_03621"/>
<dbReference type="EMBL" id="FWXD01000029">
    <property type="protein sequence ID" value="SMC29126.1"/>
    <property type="molecule type" value="Genomic_DNA"/>
</dbReference>
<gene>
    <name evidence="2" type="ORF">SAMN02745857_03621</name>
</gene>
<evidence type="ECO:0000313" key="2">
    <source>
        <dbReference type="EMBL" id="SMC29126.1"/>
    </source>
</evidence>
<evidence type="ECO:0000313" key="3">
    <source>
        <dbReference type="Proteomes" id="UP000192761"/>
    </source>
</evidence>
<dbReference type="Pfam" id="PF14080">
    <property type="entry name" value="DUF4261"/>
    <property type="match status" value="1"/>
</dbReference>
<protein>
    <recommendedName>
        <fullName evidence="1">DUF4261 domain-containing protein</fullName>
    </recommendedName>
</protein>
<dbReference type="RefSeq" id="WP_084092564.1">
    <property type="nucleotide sequence ID" value="NZ_FWXD01000029.1"/>
</dbReference>
<dbReference type="InterPro" id="IPR025357">
    <property type="entry name" value="DUF4261"/>
</dbReference>
<keyword evidence="3" id="KW-1185">Reference proteome</keyword>
<feature type="domain" description="DUF4261" evidence="1">
    <location>
        <begin position="177"/>
        <end position="243"/>
    </location>
</feature>
<dbReference type="OrthoDB" id="4404312at2"/>
<dbReference type="Proteomes" id="UP000192761">
    <property type="component" value="Unassembled WGS sequence"/>
</dbReference>
<accession>A0A1W1XYY2</accession>
<dbReference type="AlphaFoldDB" id="A0A1W1XYY2"/>
<sequence>MSLQMSVVLCQGSGLLDAAALARALARRFPELPALSEVSVKDGIISASWDEGINIAVSSTAAPWPWSDLEGPCASGALWPPEEAEGALRAHSSHLIVTVFGELEPLALCSLLTQLTTAVLDEADGALGVFWANAALVAPKPLFIEFATEMMPEDLPLPIWVDFRVGWSGERISAGFTCGLAKLGHREFEAQEVPEKPSELRERLYDLAAYVLKQGPVLKDGDTLGRDEEERIRVAYTPSAFGLEGEVITLQYEQPSSKKPWWKLWQ</sequence>
<organism evidence="2 3">
    <name type="scientific">Andreprevotia lacus DSM 23236</name>
    <dbReference type="NCBI Taxonomy" id="1121001"/>
    <lineage>
        <taxon>Bacteria</taxon>
        <taxon>Pseudomonadati</taxon>
        <taxon>Pseudomonadota</taxon>
        <taxon>Betaproteobacteria</taxon>
        <taxon>Neisseriales</taxon>
        <taxon>Chitinibacteraceae</taxon>
        <taxon>Andreprevotia</taxon>
    </lineage>
</organism>